<protein>
    <submittedName>
        <fullName evidence="5">Arm_2 domain-containing protein</fullName>
    </submittedName>
</protein>
<name>A0A0M3I641_ASCLU</name>
<keyword evidence="4" id="KW-1185">Reference proteome</keyword>
<dbReference type="InterPro" id="IPR016024">
    <property type="entry name" value="ARM-type_fold"/>
</dbReference>
<evidence type="ECO:0000313" key="4">
    <source>
        <dbReference type="Proteomes" id="UP000036681"/>
    </source>
</evidence>
<dbReference type="GO" id="GO:0007155">
    <property type="term" value="P:cell adhesion"/>
    <property type="evidence" value="ECO:0007669"/>
    <property type="project" value="InterPro"/>
</dbReference>
<feature type="repeat" description="ARM" evidence="2">
    <location>
        <begin position="182"/>
        <end position="209"/>
    </location>
</feature>
<dbReference type="WBParaSite" id="ALUE_0001247001-mRNA-1">
    <property type="protein sequence ID" value="ALUE_0001247001-mRNA-1"/>
    <property type="gene ID" value="ALUE_0001247001"/>
</dbReference>
<dbReference type="SMART" id="SM00185">
    <property type="entry name" value="ARM"/>
    <property type="match status" value="9"/>
</dbReference>
<dbReference type="Gene3D" id="1.25.10.10">
    <property type="entry name" value="Leucine-rich Repeat Variant"/>
    <property type="match status" value="1"/>
</dbReference>
<dbReference type="InterPro" id="IPR011989">
    <property type="entry name" value="ARM-like"/>
</dbReference>
<keyword evidence="1" id="KW-0217">Developmental protein</keyword>
<dbReference type="SUPFAM" id="SSF48371">
    <property type="entry name" value="ARM repeat"/>
    <property type="match status" value="2"/>
</dbReference>
<dbReference type="CDD" id="cd21719">
    <property type="entry name" value="CTNNAbd_CTNNB1-like"/>
    <property type="match status" value="1"/>
</dbReference>
<dbReference type="Pfam" id="PF00514">
    <property type="entry name" value="Arm"/>
    <property type="match status" value="1"/>
</dbReference>
<evidence type="ECO:0000313" key="5">
    <source>
        <dbReference type="WBParaSite" id="ALUE_0001247001-mRNA-1"/>
    </source>
</evidence>
<accession>A0A0M3I641</accession>
<dbReference type="InterPro" id="IPR013284">
    <property type="entry name" value="Beta-catenin"/>
</dbReference>
<dbReference type="Proteomes" id="UP000036681">
    <property type="component" value="Unplaced"/>
</dbReference>
<dbReference type="PANTHER" id="PTHR45976">
    <property type="entry name" value="ARMADILLO SEGMENT POLARITY PROTEIN"/>
    <property type="match status" value="1"/>
</dbReference>
<dbReference type="GO" id="GO:0045296">
    <property type="term" value="F:cadherin binding"/>
    <property type="evidence" value="ECO:0007669"/>
    <property type="project" value="InterPro"/>
</dbReference>
<feature type="region of interest" description="Disordered" evidence="3">
    <location>
        <begin position="721"/>
        <end position="748"/>
    </location>
</feature>
<feature type="repeat" description="ARM" evidence="2">
    <location>
        <begin position="99"/>
        <end position="141"/>
    </location>
</feature>
<reference evidence="5" key="1">
    <citation type="submission" date="2017-02" db="UniProtKB">
        <authorList>
            <consortium name="WormBaseParasite"/>
        </authorList>
    </citation>
    <scope>IDENTIFICATION</scope>
</reference>
<dbReference type="PRINTS" id="PR01869">
    <property type="entry name" value="BCATNINFAMLY"/>
</dbReference>
<sequence>MDENVSYNAFGSQSHTFFDGDTNALFFRFKELGESYVQSRSSRIRAAMFPEMCSEEEQANEMFENRSCIVERLAEPSQLLKTAVVELLSVQDESEITTKAIPELVKLLSDKDETVVLRAAHMVHLLSKEDKSMAAIANNPSLVAALCSATRFDNEAIRKDALAALSHISEHAEGRVHLFRSGGIPELVRMLGVPVDAVRHYAITTLHNLLLYMEPAKQETRACGGLEAMTPLLREKNPRFLALLVDSLYLLVLDHPQSKLSFLSLSGPSLLMAVLESHRSYPKLIYTVVRCIRAISVCPQNKSALISLGALQVLGDFIEGVDERTQFAVLCAVRNLSDAATNEDNLGPLIVRLIGVVTAGEETSTACAAGVLSNLTCNNVRNKQTLCANRGMEVLCCALERYSSVEEVTEPALCALRHCTARHSLAAQAQSDVRLTHTLPVILELLCTMRAPVVKAALGLVRNLALLPANLQSLAHVGVFLLLVLFGVVMRIPSYIHYSSQHHLVVLFAFTDAPPRKCSAQILSYEAQYLVMQSRETTAKGESVVSLAMDVLARAGAQLRQDPEAVADGVAMRELVEGAVSALHQLANDPQVAATMLRDHPFIDVLIKLLSWEEVYANDDELLQRELLGLLYQLSKTPEGARQLDMYGPTPVLADALHSKHKAISTYASGVLKNLQFDKPMVYREELDTEIESAISGGEEWMHDGLEPELFAEMYQSPGVDRLDQNAPWQPPPYQANNPNPSWFDTDL</sequence>
<evidence type="ECO:0000256" key="2">
    <source>
        <dbReference type="PROSITE-ProRule" id="PRU00259"/>
    </source>
</evidence>
<dbReference type="AlphaFoldDB" id="A0A0M3I641"/>
<organism evidence="4 5">
    <name type="scientific">Ascaris lumbricoides</name>
    <name type="common">Giant roundworm</name>
    <dbReference type="NCBI Taxonomy" id="6252"/>
    <lineage>
        <taxon>Eukaryota</taxon>
        <taxon>Metazoa</taxon>
        <taxon>Ecdysozoa</taxon>
        <taxon>Nematoda</taxon>
        <taxon>Chromadorea</taxon>
        <taxon>Rhabditida</taxon>
        <taxon>Spirurina</taxon>
        <taxon>Ascaridomorpha</taxon>
        <taxon>Ascaridoidea</taxon>
        <taxon>Ascarididae</taxon>
        <taxon>Ascaris</taxon>
    </lineage>
</organism>
<dbReference type="PROSITE" id="PS50176">
    <property type="entry name" value="ARM_REPEAT"/>
    <property type="match status" value="2"/>
</dbReference>
<evidence type="ECO:0000256" key="3">
    <source>
        <dbReference type="SAM" id="MobiDB-lite"/>
    </source>
</evidence>
<evidence type="ECO:0000256" key="1">
    <source>
        <dbReference type="ARBA" id="ARBA00022473"/>
    </source>
</evidence>
<dbReference type="InterPro" id="IPR000225">
    <property type="entry name" value="Armadillo"/>
</dbReference>
<proteinExistence type="predicted"/>